<feature type="compositionally biased region" description="Basic and acidic residues" evidence="1">
    <location>
        <begin position="3562"/>
        <end position="3575"/>
    </location>
</feature>
<organism evidence="2 4">
    <name type="scientific">Neospora caninum (strain Liverpool)</name>
    <dbReference type="NCBI Taxonomy" id="572307"/>
    <lineage>
        <taxon>Eukaryota</taxon>
        <taxon>Sar</taxon>
        <taxon>Alveolata</taxon>
        <taxon>Apicomplexa</taxon>
        <taxon>Conoidasida</taxon>
        <taxon>Coccidia</taxon>
        <taxon>Eucoccidiorida</taxon>
        <taxon>Eimeriorina</taxon>
        <taxon>Sarcocystidae</taxon>
        <taxon>Neospora</taxon>
    </lineage>
</organism>
<feature type="compositionally biased region" description="Basic and acidic residues" evidence="1">
    <location>
        <begin position="433"/>
        <end position="450"/>
    </location>
</feature>
<feature type="region of interest" description="Disordered" evidence="1">
    <location>
        <begin position="398"/>
        <end position="491"/>
    </location>
</feature>
<feature type="compositionally biased region" description="Basic and acidic residues" evidence="1">
    <location>
        <begin position="3265"/>
        <end position="3282"/>
    </location>
</feature>
<dbReference type="VEuPathDB" id="ToxoDB:NCLIV_030180"/>
<dbReference type="eggNOG" id="ENOG502R025">
    <property type="taxonomic scope" value="Eukaryota"/>
</dbReference>
<feature type="compositionally biased region" description="Low complexity" evidence="1">
    <location>
        <begin position="2835"/>
        <end position="2848"/>
    </location>
</feature>
<feature type="compositionally biased region" description="Low complexity" evidence="1">
    <location>
        <begin position="284"/>
        <end position="293"/>
    </location>
</feature>
<feature type="compositionally biased region" description="Basic and acidic residues" evidence="1">
    <location>
        <begin position="413"/>
        <end position="425"/>
    </location>
</feature>
<feature type="region of interest" description="Disordered" evidence="1">
    <location>
        <begin position="2770"/>
        <end position="2797"/>
    </location>
</feature>
<feature type="region of interest" description="Disordered" evidence="1">
    <location>
        <begin position="1"/>
        <end position="236"/>
    </location>
</feature>
<feature type="compositionally biased region" description="Basic and acidic residues" evidence="1">
    <location>
        <begin position="2863"/>
        <end position="2872"/>
    </location>
</feature>
<feature type="region of interest" description="Disordered" evidence="1">
    <location>
        <begin position="599"/>
        <end position="619"/>
    </location>
</feature>
<gene>
    <name evidence="3" type="ORF">BN1204_030180</name>
    <name evidence="2" type="ORF">NCLIV_030180</name>
</gene>
<feature type="compositionally biased region" description="Low complexity" evidence="1">
    <location>
        <begin position="1795"/>
        <end position="1804"/>
    </location>
</feature>
<feature type="region of interest" description="Disordered" evidence="1">
    <location>
        <begin position="352"/>
        <end position="385"/>
    </location>
</feature>
<feature type="region of interest" description="Disordered" evidence="1">
    <location>
        <begin position="723"/>
        <end position="772"/>
    </location>
</feature>
<reference evidence="2" key="2">
    <citation type="submission" date="2011-03" db="EMBL/GenBank/DDBJ databases">
        <title>Comparative genomics and transcriptomics of Neospora caninum and Toxoplasma gondii.</title>
        <authorList>
            <person name="Reid A.J."/>
            <person name="Sohal A."/>
            <person name="Harris D."/>
            <person name="Quail M."/>
            <person name="Sanders M."/>
            <person name="Berriman M."/>
            <person name="Wastling J.M."/>
            <person name="Pain A."/>
        </authorList>
    </citation>
    <scope>NUCLEOTIDE SEQUENCE</scope>
    <source>
        <strain evidence="2">Liverpool</strain>
    </source>
</reference>
<feature type="region of interest" description="Disordered" evidence="1">
    <location>
        <begin position="1701"/>
        <end position="1869"/>
    </location>
</feature>
<feature type="compositionally biased region" description="Basic and acidic residues" evidence="1">
    <location>
        <begin position="1735"/>
        <end position="1747"/>
    </location>
</feature>
<feature type="compositionally biased region" description="Polar residues" evidence="1">
    <location>
        <begin position="2625"/>
        <end position="2634"/>
    </location>
</feature>
<feature type="region of interest" description="Disordered" evidence="1">
    <location>
        <begin position="838"/>
        <end position="882"/>
    </location>
</feature>
<feature type="compositionally biased region" description="Basic and acidic residues" evidence="1">
    <location>
        <begin position="2575"/>
        <end position="2590"/>
    </location>
</feature>
<feature type="region of interest" description="Disordered" evidence="1">
    <location>
        <begin position="2810"/>
        <end position="2904"/>
    </location>
</feature>
<feature type="compositionally biased region" description="Basic and acidic residues" evidence="1">
    <location>
        <begin position="2884"/>
        <end position="2904"/>
    </location>
</feature>
<reference evidence="3" key="4">
    <citation type="journal article" date="2015" name="PLoS ONE">
        <title>Comprehensive Evaluation of Toxoplasma gondii VEG and Neospora caninum LIV Genomes with Tachyzoite Stage Transcriptome and Proteome Defines Novel Transcript Features.</title>
        <authorList>
            <person name="Ramaprasad A."/>
            <person name="Mourier T."/>
            <person name="Naeem R."/>
            <person name="Malas T.B."/>
            <person name="Moussa E."/>
            <person name="Panigrahi A."/>
            <person name="Vermont S.J."/>
            <person name="Otto T.D."/>
            <person name="Wastling J."/>
            <person name="Pain A."/>
        </authorList>
    </citation>
    <scope>NUCLEOTIDE SEQUENCE</scope>
    <source>
        <strain evidence="3">Liverpool</strain>
    </source>
</reference>
<feature type="region of interest" description="Disordered" evidence="1">
    <location>
        <begin position="263"/>
        <end position="323"/>
    </location>
</feature>
<keyword evidence="4" id="KW-1185">Reference proteome</keyword>
<feature type="compositionally biased region" description="Basic and acidic residues" evidence="1">
    <location>
        <begin position="3482"/>
        <end position="3528"/>
    </location>
</feature>
<feature type="region of interest" description="Disordered" evidence="1">
    <location>
        <begin position="1279"/>
        <end position="1307"/>
    </location>
</feature>
<feature type="region of interest" description="Disordered" evidence="1">
    <location>
        <begin position="1451"/>
        <end position="1473"/>
    </location>
</feature>
<feature type="compositionally biased region" description="Low complexity" evidence="1">
    <location>
        <begin position="89"/>
        <end position="107"/>
    </location>
</feature>
<evidence type="ECO:0000313" key="4">
    <source>
        <dbReference type="Proteomes" id="UP000007494"/>
    </source>
</evidence>
<feature type="compositionally biased region" description="Basic and acidic residues" evidence="1">
    <location>
        <begin position="3364"/>
        <end position="3376"/>
    </location>
</feature>
<feature type="compositionally biased region" description="Basic and acidic residues" evidence="1">
    <location>
        <begin position="1701"/>
        <end position="1715"/>
    </location>
</feature>
<feature type="compositionally biased region" description="Low complexity" evidence="1">
    <location>
        <begin position="208"/>
        <end position="225"/>
    </location>
</feature>
<name>F0VK01_NEOCL</name>
<feature type="compositionally biased region" description="Basic and acidic residues" evidence="1">
    <location>
        <begin position="2439"/>
        <end position="2452"/>
    </location>
</feature>
<feature type="compositionally biased region" description="Polar residues" evidence="1">
    <location>
        <begin position="2974"/>
        <end position="2983"/>
    </location>
</feature>
<feature type="compositionally biased region" description="Basic and acidic residues" evidence="1">
    <location>
        <begin position="463"/>
        <end position="491"/>
    </location>
</feature>
<feature type="region of interest" description="Disordered" evidence="1">
    <location>
        <begin position="2942"/>
        <end position="2983"/>
    </location>
</feature>
<feature type="region of interest" description="Disordered" evidence="1">
    <location>
        <begin position="3057"/>
        <end position="3076"/>
    </location>
</feature>
<evidence type="ECO:0000313" key="2">
    <source>
        <dbReference type="EMBL" id="CBZ53231.1"/>
    </source>
</evidence>
<dbReference type="RefSeq" id="XP_003883263.1">
    <property type="nucleotide sequence ID" value="XM_003883214.1"/>
</dbReference>
<feature type="compositionally biased region" description="Low complexity" evidence="1">
    <location>
        <begin position="146"/>
        <end position="168"/>
    </location>
</feature>
<dbReference type="GeneID" id="13443590"/>
<feature type="compositionally biased region" description="Low complexity" evidence="1">
    <location>
        <begin position="866"/>
        <end position="882"/>
    </location>
</feature>
<feature type="compositionally biased region" description="Low complexity" evidence="1">
    <location>
        <begin position="838"/>
        <end position="848"/>
    </location>
</feature>
<reference evidence="4" key="3">
    <citation type="journal article" date="2012" name="PLoS Pathog.">
        <title>Comparative genomics of the apicomplexan parasites Toxoplasma gondii and Neospora caninum: Coccidia differing in host range and transmission strategy.</title>
        <authorList>
            <person name="Reid A.J."/>
            <person name="Vermont S.J."/>
            <person name="Cotton J.A."/>
            <person name="Harris D."/>
            <person name="Hill-Cawthorne G.A."/>
            <person name="Konen-Waisman S."/>
            <person name="Latham S.M."/>
            <person name="Mourier T."/>
            <person name="Norton R."/>
            <person name="Quail M.A."/>
            <person name="Sanders M."/>
            <person name="Shanmugam D."/>
            <person name="Sohal A."/>
            <person name="Wasmuth J.D."/>
            <person name="Brunk B."/>
            <person name="Grigg M.E."/>
            <person name="Howard J.C."/>
            <person name="Parkinson J."/>
            <person name="Roos D.S."/>
            <person name="Trees A.J."/>
            <person name="Berriman M."/>
            <person name="Pain A."/>
            <person name="Wastling J.M."/>
        </authorList>
    </citation>
    <scope>NUCLEOTIDE SEQUENCE [LARGE SCALE GENOMIC DNA]</scope>
    <source>
        <strain evidence="4">Liverpool</strain>
    </source>
</reference>
<proteinExistence type="predicted"/>
<feature type="region of interest" description="Disordered" evidence="1">
    <location>
        <begin position="2384"/>
        <end position="2424"/>
    </location>
</feature>
<protein>
    <submittedName>
        <fullName evidence="2">Uncharacterized protein</fullName>
    </submittedName>
</protein>
<feature type="compositionally biased region" description="Basic and acidic residues" evidence="1">
    <location>
        <begin position="1816"/>
        <end position="1832"/>
    </location>
</feature>
<feature type="region of interest" description="Disordered" evidence="1">
    <location>
        <begin position="1898"/>
        <end position="1955"/>
    </location>
</feature>
<feature type="compositionally biased region" description="Basic and acidic residues" evidence="1">
    <location>
        <begin position="40"/>
        <end position="52"/>
    </location>
</feature>
<dbReference type="Proteomes" id="UP000007494">
    <property type="component" value="Chromosome VIII"/>
</dbReference>
<dbReference type="InParanoid" id="F0VK01"/>
<dbReference type="OMA" id="EPRETHA"/>
<feature type="region of interest" description="Disordered" evidence="1">
    <location>
        <begin position="2439"/>
        <end position="2532"/>
    </location>
</feature>
<reference evidence="2" key="1">
    <citation type="submission" date="2011-02" db="EMBL/GenBank/DDBJ databases">
        <authorList>
            <person name="Aslett M."/>
        </authorList>
    </citation>
    <scope>NUCLEOTIDE SEQUENCE</scope>
    <source>
        <strain evidence="2">Liverpool</strain>
    </source>
</reference>
<accession>F0VK01</accession>
<evidence type="ECO:0000256" key="1">
    <source>
        <dbReference type="SAM" id="MobiDB-lite"/>
    </source>
</evidence>
<dbReference type="EMBL" id="LN714483">
    <property type="protein sequence ID" value="CEL67221.1"/>
    <property type="molecule type" value="Genomic_DNA"/>
</dbReference>
<feature type="compositionally biased region" description="Basic and acidic residues" evidence="1">
    <location>
        <begin position="1899"/>
        <end position="1942"/>
    </location>
</feature>
<feature type="compositionally biased region" description="Basic and acidic residues" evidence="1">
    <location>
        <begin position="3455"/>
        <end position="3468"/>
    </location>
</feature>
<dbReference type="OrthoDB" id="332181at2759"/>
<sequence length="3589" mass="378528">MLDERSQSSVSLDSSGGGAASSFRDPEGCPPQAAAPSNPDLEKNCAFDENSEKTLPPVVAASRVSENTTERIATEDSHVAREEIFDRTASSSASESFSEAELSASELTYPPEASKETLLPTLSPAKEMSPALASEAMHNESQNSPAFASPVGSRSSSPLRSPSFASLARSSQMGPPSSEPVSCLISPPSSSFIPVDPAEPVRTANLTSSASAASSPSPSRAPQPRLGRAQEGAPAACGVTAATAPAGSPEYFEIYTPVAVPGDGTETGSSFPRGPDSAPTSLRGSVVSSCSSGTAGRTGVPRGSLTSVSAAKPGHFPSFNDSNRQSLTSLSSVSDASDTAAVFLSHLRKETGGHREGTAGCGDLGRASRSSSPVLCGEGRGTGPVEKLTRASRLASFEGSLLQPLPTGASTTAKEEPRTSAEKGELPVFLLEGNRDGKTLQEHSEERHGQEGPFSQLLADATAELRDEDAQVEERGGEDSRSLSRDGEESRLQSLVQHAFNCLNGDESSPSLEEVSAEARGHRARRRRQSVPGFFGSQTSDRLPLPRTRDVSVPRGRREVEGHSPYRVNCRNVLSMSLREESETELSIAFKQSLGRFDAQENSAEESDRSAVEGGAGGFEKNQLREATSLFLEDVQDIIDVLSGPQRASVEGSEQRFGGLEQTHAKSDSLFEDQAQSLERRELGKVTCFSKDRLSCGDVSLQNVERELRLAVGFVAPQLSAAPSRPAVSAGLGDDPSQPGNEANRAATQSPVPRQRGCLPLHAPTSVSPAQHRPLPCAVGSWTSMSHPGLCQDSQTVRASASVSLLPRLLPSPSSSCLPYGLDTKPFCPQIVLPSPASYASRPSPGAPEIFPAAPQSPLKDARQHGAVASPLSAVSPSSSGSGQSDACVWGACADSSGALFMTEEETAQLWKEAKYSNALLDYVAAIFRRMVELRQLLAPHGEPVPSPAAEDEDLISGKEIADFWMTYAPLQNDPYPHGVEPRLASSSPRPTAELHLDAGRLARVIAGEEGFVDLVRFTRLVALIDGDIPHSLQSAAGLLRLRLIFLFFSDLPNARAPLGAGVREGPNLDQEGKTKLVHWREWNWTGFRHALLHTPAVTQGGVAACPTSLRAALAALGKPGRSVATFADFHALVARLVVRGTSRLFRINLFCMKEGPDGLHRVPRFPLDSLPYPPLIVRRRVLCCTVPTCPCQQGGPCATAAAVEAQETGDTLPKRTVGGCVSWVAKPEDGKRAPDSAGAQSALRANSLTLPVAAQGVSGVAYISPVAAGSNLGGTAGAALPPPPHLKADSRSRNLPTGPTSPLHPSGSFQVSPLLLGVPSHLSAPHVLVEETDLVGAQALGHLRAASSAGLVHPALSVASTRPVPGVAGMPSFVSPLASHQDTHNVHPVPGAPLHPVLYPSGALSGPLERAREGSEGAPVLLHAPNLLLPLPTHSATASGIAASLTPPQSLPLASSGRPCGGSGEHFSASPFHRQPISSPRLVYAGETSPAPLVFSPHPQTAIEKRVTEEPEAVLSGLRAPGGLGCGDSVEIRAPVVIPNHYNPLARDWPSPVAVRNPALESETRSQLQFFPHPSASFAATPAAIAPFQSGDQPPLPRGAPSGVSSLSPRPLGFAAVGEGATELRGFPARARVVAEVCYEARHKNLFDRVPLLGSDFANLPVLDVRQVGSDESEGLLRHARTHACLQEARGSLGAALCSERGRPWGREPRETHARSPPFAPLTAASSFTSSPLDADRVGNAQDRDGGPSPMPSGVGGLMIAARPVPTSTSPRPSSFLPPPLPQSRGNSERRRVPSLSRVPVPETEQRPSRSVSPDSERWLRRGTPAEERRSQSPHLSEAKAFNGIPGVSSGEPLGSDARRGSASACAEGGPLAPPCLASPEAHSPLHVHRPRALWMRDASRGRTEREAGRSLERPQIRPSEEAGDGRRPARSESSREKCHEAPPLASERTENASLGSLPANLSREELDGLQRGLRLASFEKFCILQRLSQAGGGPRETTLEGKAEETPDAAGDRLFVRYELGRVERDFAEAIFAPFLYTFCFLLEKRTGPQAASAPSLPAFPPQDGTAPVSPLGALRVLQDAFALLTKPDALSSPTSHASKDALDLAAEVARVLCPAPFRPGRVIAFVCCLHWLRERGRTLRRGAEGALQAPEEGLDDSYSLLPLLPFSLGDRLEASEVAHVVGPSIRAVMRQMEAGFDALLSGAREGEEAPARQEQRAPGLAEGGRCPATHEAHRELSEVGVAEPLNAKMRGKSAAWSRDEELERRMATRTTAGDSRGWSCLSFQSVSASHGEAGRTGTEDADQFSACQVPVAASDKTASLPGKATHASVLSCLSAIPACGSPAALRVQSAAFVPSSVVARPASAFCAPLGPFSAPGVSRRALPQRLQSAGEKDRDRGLGSSLSSAESLQEPRPRSRGGEPTFTSLTAQAAASAAEKVGRQVFRGEKERDVEEAEFGDERRGLALNRGENDEQAATRHASAGKGRRGLLPTPKPVLPDLGVLTAGGRGERGPLPHDAASRLSSASRSVSGSEGFASLSMHAPAHLLQDGSFSGAEGQTCGPTPEQSRPQGHASHFETLPEIRPSDRLPRSRRPTLVPPQRSPGAPSSSGVSCSRGFPSAPRSEASQGLSVQGFSPEEHGAPRYFTARLSSERSRPVTRGENNGEGSACMSDEATLPRRMHERPVAGARPSRSLLSDSLGSLVEDIVATPPLSYSGFTTPVAGCPEQAGLKSTGGAGVGHLPSLSSAPGRQASLLSPETEAQICRHAPSFVSPPTARAPEETGRASGVGESHPRTTPVGARQAFRQAAWAPSQASEAVSGPFSGVETRRELTEPQRSSLPLRRSPSLVFRTSPRAESGSAHHLPETKEETGKPQSLNPHWKAGTHDCKSRQGRDARAEEGGRTVEAEYSEISRCVSPLEELLMAERELFFSPAALLTDSAPETRGAVSQGEPSTWRHSGHREQERGKLARGGVSQSPPYSPSALSNSLAEFFIGPTRPSSLHAECSPALPPRPFSPPSCEVRLEARVNEGGNDACMPSLPPLQKLSQADLLDLDEDGEETAKDAEPADGPVEGLSTRLNASETRGAEPVNCSASPRLAAVPAEGSTTPSPLSTLSRYASVSSLPRSAADRLGSSSLPPHTAETARQAAVSGEAPAAAHLGCSRLHEQEGARVGAETSKPPQHFLGTRLDLETPKSGDIQGATAAIAHAAAVRAFKAAQENETAQCLEEGRMAVAAAAAAAAAGGTRHYQEETEGSLGRSRRRSSFLEDHFEGQGERREGNEAGRLGHVQETPSFWKKRGLAAAAAAAAEARAERRNQEKELISRDALVSHVGRPAWDLDRVSPDESSEEASTAGGSAHVSFRLGDRTCEGGEAPRVRLSQALENSAHACEEQDEDKADVRADTFQSQEVERENGPLAGSHRSREKPVSSVSPRAKEDGEDEEELSATGFAHSPRHAEMEVTGEREHTGQLSDLAGEPTDGETERRENAKVSRKDSDLWKGKGESVKLRSEVQRGGWEEGDKSCEPFGRHSRNLTVSTDDANEGEEPGCRPGGKDPLPVSLEGRELGHGRAECEKPASLGVPDPLADEQ</sequence>
<feature type="compositionally biased region" description="Basic and acidic residues" evidence="1">
    <location>
        <begin position="68"/>
        <end position="86"/>
    </location>
</feature>
<feature type="region of interest" description="Disordered" evidence="1">
    <location>
        <begin position="3338"/>
        <end position="3589"/>
    </location>
</feature>
<feature type="compositionally biased region" description="Polar residues" evidence="1">
    <location>
        <begin position="738"/>
        <end position="752"/>
    </location>
</feature>
<feature type="region of interest" description="Disordered" evidence="1">
    <location>
        <begin position="2207"/>
        <end position="2227"/>
    </location>
</feature>
<feature type="region of interest" description="Disordered" evidence="1">
    <location>
        <begin position="520"/>
        <end position="551"/>
    </location>
</feature>
<feature type="compositionally biased region" description="Polar residues" evidence="1">
    <location>
        <begin position="2561"/>
        <end position="2570"/>
    </location>
</feature>
<feature type="compositionally biased region" description="Low complexity" evidence="1">
    <location>
        <begin position="1764"/>
        <end position="1776"/>
    </location>
</feature>
<feature type="compositionally biased region" description="Basic and acidic residues" evidence="1">
    <location>
        <begin position="2207"/>
        <end position="2218"/>
    </location>
</feature>
<feature type="compositionally biased region" description="Low complexity" evidence="1">
    <location>
        <begin position="2521"/>
        <end position="2532"/>
    </location>
</feature>
<dbReference type="EMBL" id="FR823390">
    <property type="protein sequence ID" value="CBZ53231.1"/>
    <property type="molecule type" value="Genomic_DNA"/>
</dbReference>
<feature type="region of interest" description="Disordered" evidence="1">
    <location>
        <begin position="3242"/>
        <end position="3288"/>
    </location>
</feature>
<feature type="region of interest" description="Disordered" evidence="1">
    <location>
        <begin position="2549"/>
        <end position="2676"/>
    </location>
</feature>
<evidence type="ECO:0000313" key="3">
    <source>
        <dbReference type="EMBL" id="CEL67221.1"/>
    </source>
</evidence>